<proteinExistence type="predicted"/>
<dbReference type="Proteomes" id="UP001164250">
    <property type="component" value="Chromosome 6"/>
</dbReference>
<name>A0ACC1B5B9_9ROSI</name>
<dbReference type="EMBL" id="CM047902">
    <property type="protein sequence ID" value="KAJ0094136.1"/>
    <property type="molecule type" value="Genomic_DNA"/>
</dbReference>
<keyword evidence="2" id="KW-1185">Reference proteome</keyword>
<sequence length="76" mass="8975">MIDLLPFLIGYWTDSVWDFRRFNITSNSTICLKQPCETERVRNFNCPLCRVQIAARFRSLEPERVRHAHARDGGFC</sequence>
<gene>
    <name evidence="1" type="ORF">Patl1_15187</name>
</gene>
<comment type="caution">
    <text evidence="1">The sequence shown here is derived from an EMBL/GenBank/DDBJ whole genome shotgun (WGS) entry which is preliminary data.</text>
</comment>
<protein>
    <submittedName>
        <fullName evidence="1">Uncharacterized protein</fullName>
    </submittedName>
</protein>
<evidence type="ECO:0000313" key="2">
    <source>
        <dbReference type="Proteomes" id="UP001164250"/>
    </source>
</evidence>
<accession>A0ACC1B5B9</accession>
<reference evidence="2" key="1">
    <citation type="journal article" date="2023" name="G3 (Bethesda)">
        <title>Genome assembly and association tests identify interacting loci associated with vigor, precocity, and sex in interspecific pistachio rootstocks.</title>
        <authorList>
            <person name="Palmer W."/>
            <person name="Jacygrad E."/>
            <person name="Sagayaradj S."/>
            <person name="Cavanaugh K."/>
            <person name="Han R."/>
            <person name="Bertier L."/>
            <person name="Beede B."/>
            <person name="Kafkas S."/>
            <person name="Golino D."/>
            <person name="Preece J."/>
            <person name="Michelmore R."/>
        </authorList>
    </citation>
    <scope>NUCLEOTIDE SEQUENCE [LARGE SCALE GENOMIC DNA]</scope>
</reference>
<organism evidence="1 2">
    <name type="scientific">Pistacia atlantica</name>
    <dbReference type="NCBI Taxonomy" id="434234"/>
    <lineage>
        <taxon>Eukaryota</taxon>
        <taxon>Viridiplantae</taxon>
        <taxon>Streptophyta</taxon>
        <taxon>Embryophyta</taxon>
        <taxon>Tracheophyta</taxon>
        <taxon>Spermatophyta</taxon>
        <taxon>Magnoliopsida</taxon>
        <taxon>eudicotyledons</taxon>
        <taxon>Gunneridae</taxon>
        <taxon>Pentapetalae</taxon>
        <taxon>rosids</taxon>
        <taxon>malvids</taxon>
        <taxon>Sapindales</taxon>
        <taxon>Anacardiaceae</taxon>
        <taxon>Pistacia</taxon>
    </lineage>
</organism>
<evidence type="ECO:0000313" key="1">
    <source>
        <dbReference type="EMBL" id="KAJ0094136.1"/>
    </source>
</evidence>